<dbReference type="EMBL" id="KB456260">
    <property type="protein sequence ID" value="EMF16308.1"/>
    <property type="molecule type" value="Genomic_DNA"/>
</dbReference>
<evidence type="ECO:0000256" key="1">
    <source>
        <dbReference type="SAM" id="SignalP"/>
    </source>
</evidence>
<feature type="chain" id="PRO_5004110937" evidence="1">
    <location>
        <begin position="20"/>
        <end position="162"/>
    </location>
</feature>
<organism evidence="2 3">
    <name type="scientific">Sphaerulina musiva (strain SO2202)</name>
    <name type="common">Poplar stem canker fungus</name>
    <name type="synonym">Septoria musiva</name>
    <dbReference type="NCBI Taxonomy" id="692275"/>
    <lineage>
        <taxon>Eukaryota</taxon>
        <taxon>Fungi</taxon>
        <taxon>Dikarya</taxon>
        <taxon>Ascomycota</taxon>
        <taxon>Pezizomycotina</taxon>
        <taxon>Dothideomycetes</taxon>
        <taxon>Dothideomycetidae</taxon>
        <taxon>Mycosphaerellales</taxon>
        <taxon>Mycosphaerellaceae</taxon>
        <taxon>Sphaerulina</taxon>
    </lineage>
</organism>
<dbReference type="AlphaFoldDB" id="N1QL07"/>
<name>N1QL07_SPHMS</name>
<accession>N1QL07</accession>
<proteinExistence type="predicted"/>
<dbReference type="RefSeq" id="XP_016764429.1">
    <property type="nucleotide sequence ID" value="XM_016900512.1"/>
</dbReference>
<dbReference type="Proteomes" id="UP000016931">
    <property type="component" value="Unassembled WGS sequence"/>
</dbReference>
<evidence type="ECO:0000313" key="2">
    <source>
        <dbReference type="EMBL" id="EMF16308.1"/>
    </source>
</evidence>
<keyword evidence="3" id="KW-1185">Reference proteome</keyword>
<protein>
    <submittedName>
        <fullName evidence="2">Uncharacterized protein</fullName>
    </submittedName>
</protein>
<dbReference type="HOGENOM" id="CLU_1636459_0_0_1"/>
<sequence>MLLSLFITITLACFSNAQACGSITCGANEERVEIGGMLAFDDLPGLPIRPGTNVVVGWPRQGRRGLTIAYGNPTGVTIGITINSILRDTGVSFTATPAIGYTEITLDADPRHYFGHPVEILITYIPDFPPAENTIGSSFRTTPSGPSCDGKCGVKEGHLTGY</sequence>
<dbReference type="GeneID" id="27897649"/>
<evidence type="ECO:0000313" key="3">
    <source>
        <dbReference type="Proteomes" id="UP000016931"/>
    </source>
</evidence>
<feature type="signal peptide" evidence="1">
    <location>
        <begin position="1"/>
        <end position="19"/>
    </location>
</feature>
<reference evidence="2 3" key="1">
    <citation type="journal article" date="2012" name="PLoS Pathog.">
        <title>Diverse lifestyles and strategies of plant pathogenesis encoded in the genomes of eighteen Dothideomycetes fungi.</title>
        <authorList>
            <person name="Ohm R.A."/>
            <person name="Feau N."/>
            <person name="Henrissat B."/>
            <person name="Schoch C.L."/>
            <person name="Horwitz B.A."/>
            <person name="Barry K.W."/>
            <person name="Condon B.J."/>
            <person name="Copeland A.C."/>
            <person name="Dhillon B."/>
            <person name="Glaser F."/>
            <person name="Hesse C.N."/>
            <person name="Kosti I."/>
            <person name="LaButti K."/>
            <person name="Lindquist E.A."/>
            <person name="Lucas S."/>
            <person name="Salamov A.A."/>
            <person name="Bradshaw R.E."/>
            <person name="Ciuffetti L."/>
            <person name="Hamelin R.C."/>
            <person name="Kema G.H.J."/>
            <person name="Lawrence C."/>
            <person name="Scott J.A."/>
            <person name="Spatafora J.W."/>
            <person name="Turgeon B.G."/>
            <person name="de Wit P.J.G.M."/>
            <person name="Zhong S."/>
            <person name="Goodwin S.B."/>
            <person name="Grigoriev I.V."/>
        </authorList>
    </citation>
    <scope>NUCLEOTIDE SEQUENCE [LARGE SCALE GENOMIC DNA]</scope>
    <source>
        <strain evidence="2 3">SO2202</strain>
    </source>
</reference>
<gene>
    <name evidence="2" type="ORF">SEPMUDRAFT_103705</name>
</gene>
<keyword evidence="1" id="KW-0732">Signal</keyword>